<comment type="caution">
    <text evidence="1">The sequence shown here is derived from an EMBL/GenBank/DDBJ whole genome shotgun (WGS) entry which is preliminary data.</text>
</comment>
<gene>
    <name evidence="1" type="ORF">AFERRI_200003</name>
</gene>
<reference evidence="1" key="1">
    <citation type="submission" date="2014-03" db="EMBL/GenBank/DDBJ databases">
        <authorList>
            <person name="Genoscope - CEA"/>
        </authorList>
    </citation>
    <scope>NUCLEOTIDE SEQUENCE [LARGE SCALE GENOMIC DNA]</scope>
    <source>
        <strain evidence="1">CF27</strain>
    </source>
</reference>
<proteinExistence type="predicted"/>
<name>A0A060UQR2_9PROT</name>
<accession>A0A060UQR2</accession>
<protein>
    <submittedName>
        <fullName evidence="1">Uncharacterized protein</fullName>
    </submittedName>
</protein>
<dbReference type="AlphaFoldDB" id="A0A060UQR2"/>
<reference evidence="1" key="2">
    <citation type="submission" date="2014-07" db="EMBL/GenBank/DDBJ databases">
        <title>Initial genome analysis of the psychrotolerant acidophile Acidithiobacillus ferrivorans CF27: insights into iron and sulfur oxidation pathways and into biofilm formation.</title>
        <authorList>
            <person name="Talla E."/>
            <person name="Hedrich S."/>
            <person name="Mangenot S."/>
            <person name="Ji B."/>
            <person name="Johnson D.B."/>
            <person name="Barbe V."/>
            <person name="Bonnefoy V."/>
        </authorList>
    </citation>
    <scope>NUCLEOTIDE SEQUENCE [LARGE SCALE GENOMIC DNA]</scope>
    <source>
        <strain evidence="1">CF27</strain>
    </source>
</reference>
<organism evidence="1">
    <name type="scientific">Acidithiobacillus ferrivorans</name>
    <dbReference type="NCBI Taxonomy" id="160808"/>
    <lineage>
        <taxon>Bacteria</taxon>
        <taxon>Pseudomonadati</taxon>
        <taxon>Pseudomonadota</taxon>
        <taxon>Acidithiobacillia</taxon>
        <taxon>Acidithiobacillales</taxon>
        <taxon>Acidithiobacillaceae</taxon>
        <taxon>Acidithiobacillus</taxon>
    </lineage>
</organism>
<dbReference type="EMBL" id="CCCS020000013">
    <property type="protein sequence ID" value="CDQ09138.1"/>
    <property type="molecule type" value="Genomic_DNA"/>
</dbReference>
<evidence type="ECO:0000313" key="1">
    <source>
        <dbReference type="EMBL" id="CDQ09138.1"/>
    </source>
</evidence>
<sequence>MDASPYTGPAAGSFTQIPIWMPSQKRSVLFNYTLCRNPDGTLHALFWCGMHSKCTNIVQHVNGNLLQIRCVVAEQQ</sequence>